<dbReference type="Proteomes" id="UP000054324">
    <property type="component" value="Unassembled WGS sequence"/>
</dbReference>
<dbReference type="GeneID" id="20323372"/>
<sequence>MTSGTDVYTKGKVPAVPVSVRQLAFRLRILSEHTGHQQTSAIRLDCLESSRWPSLPAREEYVFLHLIQRHTENATISEAFSKINQSHLTAILSYRHFLRKLNSSFSPVPMSAVSRQRPEKGGIDVSGSNGPSSQKVVHERLCNVVWPSELRLKGIHGSLVAYLSRKEQAVFNGLLGFPAAIMKKVHQFIAVVSRSALRLKGIHGSLVAYLSREEQAVFNGLLGFPAAIMKKRLPTGEPQERSKLASSYHY</sequence>
<dbReference type="AlphaFoldDB" id="A0A074Z6T2"/>
<protein>
    <submittedName>
        <fullName evidence="1">Uncharacterized protein</fullName>
    </submittedName>
</protein>
<reference evidence="1 2" key="1">
    <citation type="submission" date="2013-11" db="EMBL/GenBank/DDBJ databases">
        <title>Opisthorchis viverrini - life in the bile duct.</title>
        <authorList>
            <person name="Young N.D."/>
            <person name="Nagarajan N."/>
            <person name="Lin S.J."/>
            <person name="Korhonen P.K."/>
            <person name="Jex A.R."/>
            <person name="Hall R.S."/>
            <person name="Safavi-Hemami H."/>
            <person name="Kaewkong W."/>
            <person name="Bertrand D."/>
            <person name="Gao S."/>
            <person name="Seet Q."/>
            <person name="Wongkham S."/>
            <person name="Teh B.T."/>
            <person name="Wongkham C."/>
            <person name="Intapan P.M."/>
            <person name="Maleewong W."/>
            <person name="Yang X."/>
            <person name="Hu M."/>
            <person name="Wang Z."/>
            <person name="Hofmann A."/>
            <person name="Sternberg P.W."/>
            <person name="Tan P."/>
            <person name="Wang J."/>
            <person name="Gasser R.B."/>
        </authorList>
    </citation>
    <scope>NUCLEOTIDE SEQUENCE [LARGE SCALE GENOMIC DNA]</scope>
</reference>
<keyword evidence="2" id="KW-1185">Reference proteome</keyword>
<name>A0A074Z6T2_OPIVI</name>
<proteinExistence type="predicted"/>
<evidence type="ECO:0000313" key="1">
    <source>
        <dbReference type="EMBL" id="KER22788.1"/>
    </source>
</evidence>
<dbReference type="KEGG" id="ovi:T265_09193"/>
<accession>A0A074Z6T2</accession>
<evidence type="ECO:0000313" key="2">
    <source>
        <dbReference type="Proteomes" id="UP000054324"/>
    </source>
</evidence>
<dbReference type="CTD" id="20323372"/>
<dbReference type="EMBL" id="KL596880">
    <property type="protein sequence ID" value="KER22788.1"/>
    <property type="molecule type" value="Genomic_DNA"/>
</dbReference>
<dbReference type="RefSeq" id="XP_009173469.1">
    <property type="nucleotide sequence ID" value="XM_009175205.1"/>
</dbReference>
<organism evidence="1 2">
    <name type="scientific">Opisthorchis viverrini</name>
    <name type="common">Southeast Asian liver fluke</name>
    <dbReference type="NCBI Taxonomy" id="6198"/>
    <lineage>
        <taxon>Eukaryota</taxon>
        <taxon>Metazoa</taxon>
        <taxon>Spiralia</taxon>
        <taxon>Lophotrochozoa</taxon>
        <taxon>Platyhelminthes</taxon>
        <taxon>Trematoda</taxon>
        <taxon>Digenea</taxon>
        <taxon>Opisthorchiida</taxon>
        <taxon>Opisthorchiata</taxon>
        <taxon>Opisthorchiidae</taxon>
        <taxon>Opisthorchis</taxon>
    </lineage>
</organism>
<gene>
    <name evidence="1" type="ORF">T265_09193</name>
</gene>